<dbReference type="PROSITE" id="PS51450">
    <property type="entry name" value="LRR"/>
    <property type="match status" value="9"/>
</dbReference>
<evidence type="ECO:0000256" key="11">
    <source>
        <dbReference type="ARBA" id="ARBA00048679"/>
    </source>
</evidence>
<dbReference type="InterPro" id="IPR001611">
    <property type="entry name" value="Leu-rich_rpt"/>
</dbReference>
<keyword evidence="3" id="KW-0433">Leucine-rich repeat</keyword>
<dbReference type="SUPFAM" id="SSF52058">
    <property type="entry name" value="L domain-like"/>
    <property type="match status" value="1"/>
</dbReference>
<dbReference type="Pfam" id="PF25497">
    <property type="entry name" value="COR-B"/>
    <property type="match status" value="1"/>
</dbReference>
<dbReference type="PROSITE" id="PS51424">
    <property type="entry name" value="ROC"/>
    <property type="match status" value="1"/>
</dbReference>
<keyword evidence="2" id="KW-0723">Serine/threonine-protein kinase</keyword>
<dbReference type="Pfam" id="PF13855">
    <property type="entry name" value="LRR_8"/>
    <property type="match status" value="2"/>
</dbReference>
<dbReference type="InterPro" id="IPR032675">
    <property type="entry name" value="LRR_dom_sf"/>
</dbReference>
<evidence type="ECO:0000256" key="12">
    <source>
        <dbReference type="SAM" id="Coils"/>
    </source>
</evidence>
<name>A0ABR8GJD2_9CYAN</name>
<dbReference type="SUPFAM" id="SSF52540">
    <property type="entry name" value="P-loop containing nucleoside triphosphate hydrolases"/>
    <property type="match status" value="1"/>
</dbReference>
<dbReference type="Gene3D" id="3.40.50.300">
    <property type="entry name" value="P-loop containing nucleotide triphosphate hydrolases"/>
    <property type="match status" value="1"/>
</dbReference>
<feature type="coiled-coil region" evidence="12">
    <location>
        <begin position="806"/>
        <end position="833"/>
    </location>
</feature>
<dbReference type="InterPro" id="IPR057263">
    <property type="entry name" value="COR-B"/>
</dbReference>
<dbReference type="InterPro" id="IPR020859">
    <property type="entry name" value="ROC"/>
</dbReference>
<reference evidence="14 15" key="1">
    <citation type="journal article" date="2020" name="ISME J.">
        <title>Comparative genomics reveals insights into cyanobacterial evolution and habitat adaptation.</title>
        <authorList>
            <person name="Chen M.Y."/>
            <person name="Teng W.K."/>
            <person name="Zhao L."/>
            <person name="Hu C.X."/>
            <person name="Zhou Y.K."/>
            <person name="Han B.P."/>
            <person name="Song L.R."/>
            <person name="Shu W.S."/>
        </authorList>
    </citation>
    <scope>NUCLEOTIDE SEQUENCE [LARGE SCALE GENOMIC DNA]</scope>
    <source>
        <strain evidence="14 15">FACHB-248</strain>
    </source>
</reference>
<sequence>MTNEELLEVIKKAAKDRVAKLNLSYQKLTSLPAEITQLSNLSELNLRNNQLTKLPAEIGQLSNLSQLYLTSNQLRTLPAEIGQLSNLRGLYLSSNQLTKLPAEIGQLSNLSVLYLIGNQLTTLPAVIGQLSNLSVLYLSGNQLTTLPAVIGQLSNLSVLYLSSNQLTKLPAEIGQLSNLSELDLSGNQLTTLPAVIGQLSNLSVLYLTRNQLTTLPAVIGQLYNLSELDLSDNQLTKLPAEIGQLSNLSKLDLSGNQQLSLPPEIREKGLRAILNFYKQQLEQETDRLYEAKLLIVGEGGAGKTTLAKKIQNSDYQLEQDENSTKGIDIIQWSFLLENDRKFQVNIWDFGGQEIYHTTHQFFLTKRSLYILVADTRKEDTDFYYWLNVVELLSENSPLLIIKNEKQERKREINERQLRGEFTNLKETLATNFATNRGLPEILNKIKHYISNLPHVGTELPKTWIKVREALEYDFRDYISLQEYLSICEDNGFTTQKDKLQLSGYLHDLGVCLHFQEDDLLIKTVILKPTWGTDAAYKVLDNSQVIQNLGKFDRHDLANIWNEDKYVNMRAELLRLMMNFKLCYEIPSCPGTYIAPQLLNPNQPEYEWQENDNLLLRYEYEFMPKGIVTRFIVEMHSWIEGQTCVWRSGVVLSKDQAQAEVIEYYRYHKGEIRIRVSGKRKRDLLVTVRHELDKIHSSYERLKYKILVPCNCQACKGNQTPHFYQLQVLYKFIDDKQTQIQCQNSYQMVNVRGLIDDVVAEQPSLTDSQRQHLKQRQNTLQAEWQLRSEKLNKLRLDYAIEVGTAIKFQLQQQIQSEETQLSHLERDLDKIEQNLRGSN</sequence>
<dbReference type="SMART" id="SM00365">
    <property type="entry name" value="LRR_SD22"/>
    <property type="match status" value="6"/>
</dbReference>
<dbReference type="EMBL" id="JACJTA010000002">
    <property type="protein sequence ID" value="MBD2603322.1"/>
    <property type="molecule type" value="Genomic_DNA"/>
</dbReference>
<keyword evidence="6" id="KW-0547">Nucleotide-binding</keyword>
<evidence type="ECO:0000256" key="7">
    <source>
        <dbReference type="ARBA" id="ARBA00022777"/>
    </source>
</evidence>
<dbReference type="SMART" id="SM00364">
    <property type="entry name" value="LRR_BAC"/>
    <property type="match status" value="9"/>
</dbReference>
<accession>A0ABR8GJD2</accession>
<keyword evidence="9" id="KW-0342">GTP-binding</keyword>
<dbReference type="Gene3D" id="3.80.10.10">
    <property type="entry name" value="Ribonuclease Inhibitor"/>
    <property type="match status" value="2"/>
</dbReference>
<dbReference type="PANTHER" id="PTHR48051:SF39">
    <property type="entry name" value="P53-INDUCED DEATH DOMAIN PROTEIN 1"/>
    <property type="match status" value="1"/>
</dbReference>
<dbReference type="Gene3D" id="1.10.10.10">
    <property type="entry name" value="Winged helix-like DNA-binding domain superfamily/Winged helix DNA-binding domain"/>
    <property type="match status" value="1"/>
</dbReference>
<dbReference type="InterPro" id="IPR055414">
    <property type="entry name" value="LRR_R13L4/SHOC2-like"/>
</dbReference>
<dbReference type="PRINTS" id="PR00449">
    <property type="entry name" value="RASTRNSFRMNG"/>
</dbReference>
<dbReference type="InterPro" id="IPR050216">
    <property type="entry name" value="LRR_domain-containing"/>
</dbReference>
<dbReference type="InterPro" id="IPR032171">
    <property type="entry name" value="COR-A"/>
</dbReference>
<dbReference type="SMART" id="SM00369">
    <property type="entry name" value="LRR_TYP"/>
    <property type="match status" value="10"/>
</dbReference>
<evidence type="ECO:0000259" key="13">
    <source>
        <dbReference type="PROSITE" id="PS51424"/>
    </source>
</evidence>
<dbReference type="Gene3D" id="3.30.310.200">
    <property type="match status" value="1"/>
</dbReference>
<dbReference type="RefSeq" id="WP_072022104.1">
    <property type="nucleotide sequence ID" value="NZ_JACJTA010000002.1"/>
</dbReference>
<dbReference type="InterPro" id="IPR003591">
    <property type="entry name" value="Leu-rich_rpt_typical-subtyp"/>
</dbReference>
<evidence type="ECO:0000256" key="4">
    <source>
        <dbReference type="ARBA" id="ARBA00022679"/>
    </source>
</evidence>
<protein>
    <recommendedName>
        <fullName evidence="1">non-specific serine/threonine protein kinase</fullName>
        <ecNumber evidence="1">2.7.11.1</ecNumber>
    </recommendedName>
</protein>
<gene>
    <name evidence="14" type="ORF">H6G81_01960</name>
</gene>
<evidence type="ECO:0000313" key="14">
    <source>
        <dbReference type="EMBL" id="MBD2603322.1"/>
    </source>
</evidence>
<evidence type="ECO:0000256" key="10">
    <source>
        <dbReference type="ARBA" id="ARBA00047899"/>
    </source>
</evidence>
<dbReference type="EC" id="2.7.11.1" evidence="1"/>
<keyword evidence="7" id="KW-0418">Kinase</keyword>
<evidence type="ECO:0000256" key="9">
    <source>
        <dbReference type="ARBA" id="ARBA00023134"/>
    </source>
</evidence>
<evidence type="ECO:0000256" key="3">
    <source>
        <dbReference type="ARBA" id="ARBA00022614"/>
    </source>
</evidence>
<evidence type="ECO:0000256" key="5">
    <source>
        <dbReference type="ARBA" id="ARBA00022737"/>
    </source>
</evidence>
<dbReference type="PANTHER" id="PTHR48051">
    <property type="match status" value="1"/>
</dbReference>
<dbReference type="InterPro" id="IPR027417">
    <property type="entry name" value="P-loop_NTPase"/>
</dbReference>
<dbReference type="Pfam" id="PF08477">
    <property type="entry name" value="Roc"/>
    <property type="match status" value="1"/>
</dbReference>
<keyword evidence="12" id="KW-0175">Coiled coil</keyword>
<dbReference type="Proteomes" id="UP000660380">
    <property type="component" value="Unassembled WGS sequence"/>
</dbReference>
<evidence type="ECO:0000256" key="8">
    <source>
        <dbReference type="ARBA" id="ARBA00022840"/>
    </source>
</evidence>
<comment type="catalytic activity">
    <reaction evidence="10">
        <text>L-threonyl-[protein] + ATP = O-phospho-L-threonyl-[protein] + ADP + H(+)</text>
        <dbReference type="Rhea" id="RHEA:46608"/>
        <dbReference type="Rhea" id="RHEA-COMP:11060"/>
        <dbReference type="Rhea" id="RHEA-COMP:11605"/>
        <dbReference type="ChEBI" id="CHEBI:15378"/>
        <dbReference type="ChEBI" id="CHEBI:30013"/>
        <dbReference type="ChEBI" id="CHEBI:30616"/>
        <dbReference type="ChEBI" id="CHEBI:61977"/>
        <dbReference type="ChEBI" id="CHEBI:456216"/>
        <dbReference type="EC" id="2.7.11.1"/>
    </reaction>
</comment>
<proteinExistence type="predicted"/>
<evidence type="ECO:0000256" key="6">
    <source>
        <dbReference type="ARBA" id="ARBA00022741"/>
    </source>
</evidence>
<keyword evidence="4" id="KW-0808">Transferase</keyword>
<comment type="caution">
    <text evidence="14">The sequence shown here is derived from an EMBL/GenBank/DDBJ whole genome shotgun (WGS) entry which is preliminary data.</text>
</comment>
<feature type="domain" description="Roc" evidence="13">
    <location>
        <begin position="284"/>
        <end position="452"/>
    </location>
</feature>
<keyword evidence="8" id="KW-0067">ATP-binding</keyword>
<evidence type="ECO:0000256" key="2">
    <source>
        <dbReference type="ARBA" id="ARBA00022527"/>
    </source>
</evidence>
<dbReference type="PRINTS" id="PR00019">
    <property type="entry name" value="LEURICHRPT"/>
</dbReference>
<keyword evidence="5" id="KW-0677">Repeat</keyword>
<dbReference type="InterPro" id="IPR036388">
    <property type="entry name" value="WH-like_DNA-bd_sf"/>
</dbReference>
<organism evidence="14 15">
    <name type="scientific">Scytonema hofmannii FACHB-248</name>
    <dbReference type="NCBI Taxonomy" id="1842502"/>
    <lineage>
        <taxon>Bacteria</taxon>
        <taxon>Bacillati</taxon>
        <taxon>Cyanobacteriota</taxon>
        <taxon>Cyanophyceae</taxon>
        <taxon>Nostocales</taxon>
        <taxon>Scytonemataceae</taxon>
        <taxon>Scytonema</taxon>
    </lineage>
</organism>
<keyword evidence="15" id="KW-1185">Reference proteome</keyword>
<evidence type="ECO:0000256" key="1">
    <source>
        <dbReference type="ARBA" id="ARBA00012513"/>
    </source>
</evidence>
<dbReference type="Pfam" id="PF00560">
    <property type="entry name" value="LRR_1"/>
    <property type="match status" value="1"/>
</dbReference>
<dbReference type="Pfam" id="PF23598">
    <property type="entry name" value="LRR_14"/>
    <property type="match status" value="1"/>
</dbReference>
<dbReference type="Pfam" id="PF16095">
    <property type="entry name" value="COR-A"/>
    <property type="match status" value="1"/>
</dbReference>
<comment type="catalytic activity">
    <reaction evidence="11">
        <text>L-seryl-[protein] + ATP = O-phospho-L-seryl-[protein] + ADP + H(+)</text>
        <dbReference type="Rhea" id="RHEA:17989"/>
        <dbReference type="Rhea" id="RHEA-COMP:9863"/>
        <dbReference type="Rhea" id="RHEA-COMP:11604"/>
        <dbReference type="ChEBI" id="CHEBI:15378"/>
        <dbReference type="ChEBI" id="CHEBI:29999"/>
        <dbReference type="ChEBI" id="CHEBI:30616"/>
        <dbReference type="ChEBI" id="CHEBI:83421"/>
        <dbReference type="ChEBI" id="CHEBI:456216"/>
        <dbReference type="EC" id="2.7.11.1"/>
    </reaction>
</comment>
<evidence type="ECO:0000313" key="15">
    <source>
        <dbReference type="Proteomes" id="UP000660380"/>
    </source>
</evidence>
<dbReference type="Gene3D" id="1.10.10.2200">
    <property type="match status" value="1"/>
</dbReference>